<gene>
    <name evidence="3" type="ORF">EWE74_18405</name>
</gene>
<evidence type="ECO:0000256" key="2">
    <source>
        <dbReference type="SAM" id="Phobius"/>
    </source>
</evidence>
<comment type="caution">
    <text evidence="3">The sequence shown here is derived from an EMBL/GenBank/DDBJ whole genome shotgun (WGS) entry which is preliminary data.</text>
</comment>
<reference evidence="3 4" key="1">
    <citation type="submission" date="2019-02" db="EMBL/GenBank/DDBJ databases">
        <authorList>
            <person name="Li Y."/>
        </authorList>
    </citation>
    <scope>NUCLEOTIDE SEQUENCE [LARGE SCALE GENOMIC DNA]</scope>
    <source>
        <strain evidence="3 4">30C10-4-7</strain>
    </source>
</reference>
<keyword evidence="1" id="KW-0175">Coiled coil</keyword>
<evidence type="ECO:0000313" key="3">
    <source>
        <dbReference type="EMBL" id="RZF58572.1"/>
    </source>
</evidence>
<dbReference type="AlphaFoldDB" id="A0A4Q6XMN0"/>
<evidence type="ECO:0008006" key="5">
    <source>
        <dbReference type="Google" id="ProtNLM"/>
    </source>
</evidence>
<accession>A0A4Q6XMN0</accession>
<keyword evidence="2" id="KW-1133">Transmembrane helix</keyword>
<keyword evidence="2" id="KW-0472">Membrane</keyword>
<sequence>MKEDKIDNNIEDETTFFFSEETGKSLSIGGLIFIFLAVIAFVIFSDWSFSLSLNEEKVGQFGDFVGGTVGTIFSLAGVILFYIALREQRSDIKINQRSANLQTEALQKQIEEFEKQKEELELTRKVYENQLKSMAEQEKTMKIQQFDSTFYALLNVYISIKNELNKKDNNRNFFKERYLELRDASLALPFDSPLQSHNTITENYLKVFFLFKGELSHYFKTIYRLIKIVDSNILLDEKQKKFYCKILRAQLDDYETQILYYNFHCTYGEKSKVLMYKYNMLKHLHPLSKVVFQIHLGHDCYNQSIIAFCDKVDSFLEHSVNLFCSDFDLDIIEQKIEELSCTIALIYGESLTLRVILFDESQIPKYFRNLFLNIIYDKLYISQFRNIHDGILDIKESRLDESLILNYTLNDKKIGKLNTDNN</sequence>
<keyword evidence="2" id="KW-0812">Transmembrane</keyword>
<protein>
    <recommendedName>
        <fullName evidence="5">Phage abortive infection protein</fullName>
    </recommendedName>
</protein>
<feature type="coiled-coil region" evidence="1">
    <location>
        <begin position="96"/>
        <end position="137"/>
    </location>
</feature>
<dbReference type="InterPro" id="IPR031709">
    <property type="entry name" value="PutAbiC"/>
</dbReference>
<evidence type="ECO:0000256" key="1">
    <source>
        <dbReference type="SAM" id="Coils"/>
    </source>
</evidence>
<feature type="transmembrane region" description="Helical" evidence="2">
    <location>
        <begin position="26"/>
        <end position="44"/>
    </location>
</feature>
<keyword evidence="4" id="KW-1185">Reference proteome</keyword>
<dbReference type="Pfam" id="PF16872">
    <property type="entry name" value="putAbiC"/>
    <property type="match status" value="1"/>
</dbReference>
<evidence type="ECO:0000313" key="4">
    <source>
        <dbReference type="Proteomes" id="UP000292855"/>
    </source>
</evidence>
<proteinExistence type="predicted"/>
<dbReference type="Proteomes" id="UP000292855">
    <property type="component" value="Unassembled WGS sequence"/>
</dbReference>
<dbReference type="RefSeq" id="WP_130143116.1">
    <property type="nucleotide sequence ID" value="NZ_SGIT01000004.1"/>
</dbReference>
<dbReference type="EMBL" id="SGIT01000004">
    <property type="protein sequence ID" value="RZF58572.1"/>
    <property type="molecule type" value="Genomic_DNA"/>
</dbReference>
<feature type="transmembrane region" description="Helical" evidence="2">
    <location>
        <begin position="64"/>
        <end position="85"/>
    </location>
</feature>
<organism evidence="3 4">
    <name type="scientific">Sphingobacterium corticibacterium</name>
    <dbReference type="NCBI Taxonomy" id="2484746"/>
    <lineage>
        <taxon>Bacteria</taxon>
        <taxon>Pseudomonadati</taxon>
        <taxon>Bacteroidota</taxon>
        <taxon>Sphingobacteriia</taxon>
        <taxon>Sphingobacteriales</taxon>
        <taxon>Sphingobacteriaceae</taxon>
        <taxon>Sphingobacterium</taxon>
    </lineage>
</organism>
<name>A0A4Q6XMN0_9SPHI</name>
<dbReference type="OrthoDB" id="6678638at2"/>